<evidence type="ECO:0000256" key="3">
    <source>
        <dbReference type="ARBA" id="ARBA00023002"/>
    </source>
</evidence>
<dbReference type="PIRSF" id="PIRSF000303">
    <property type="entry name" value="Glutathion_perox"/>
    <property type="match status" value="1"/>
</dbReference>
<dbReference type="Proteomes" id="UP000186465">
    <property type="component" value="Unassembled WGS sequence"/>
</dbReference>
<comment type="similarity">
    <text evidence="1 5">Belongs to the glutathione peroxidase family.</text>
</comment>
<name>A0A1Q5PSA8_9ACTO</name>
<dbReference type="InterPro" id="IPR036249">
    <property type="entry name" value="Thioredoxin-like_sf"/>
</dbReference>
<reference evidence="7" key="1">
    <citation type="submission" date="2016-11" db="EMBL/GenBank/DDBJ databases">
        <title>Actinomyces gypaetusis sp. nov. isolated from Gypaetus barbatus in Qinghai Tibet Plateau China.</title>
        <authorList>
            <person name="Meng X."/>
        </authorList>
    </citation>
    <scope>NUCLEOTIDE SEQUENCE [LARGE SCALE GENOMIC DNA]</scope>
    <source>
        <strain evidence="7">DSM 15383</strain>
    </source>
</reference>
<dbReference type="Gene3D" id="3.40.30.10">
    <property type="entry name" value="Glutaredoxin"/>
    <property type="match status" value="1"/>
</dbReference>
<dbReference type="InterPro" id="IPR029759">
    <property type="entry name" value="GPX_AS"/>
</dbReference>
<dbReference type="GO" id="GO:0034599">
    <property type="term" value="P:cellular response to oxidative stress"/>
    <property type="evidence" value="ECO:0007669"/>
    <property type="project" value="TreeGrafter"/>
</dbReference>
<dbReference type="SUPFAM" id="SSF52833">
    <property type="entry name" value="Thioredoxin-like"/>
    <property type="match status" value="1"/>
</dbReference>
<dbReference type="PROSITE" id="PS51355">
    <property type="entry name" value="GLUTATHIONE_PEROXID_3"/>
    <property type="match status" value="1"/>
</dbReference>
<dbReference type="Pfam" id="PF00255">
    <property type="entry name" value="GSHPx"/>
    <property type="match status" value="1"/>
</dbReference>
<organism evidence="6 7">
    <name type="scientific">Boudabousia marimammalium</name>
    <dbReference type="NCBI Taxonomy" id="156892"/>
    <lineage>
        <taxon>Bacteria</taxon>
        <taxon>Bacillati</taxon>
        <taxon>Actinomycetota</taxon>
        <taxon>Actinomycetes</taxon>
        <taxon>Actinomycetales</taxon>
        <taxon>Actinomycetaceae</taxon>
        <taxon>Boudabousia</taxon>
    </lineage>
</organism>
<evidence type="ECO:0000313" key="7">
    <source>
        <dbReference type="Proteomes" id="UP000186465"/>
    </source>
</evidence>
<evidence type="ECO:0000256" key="4">
    <source>
        <dbReference type="PIRSR" id="PIRSR000303-1"/>
    </source>
</evidence>
<dbReference type="STRING" id="156892.BM477_02765"/>
<keyword evidence="3 5" id="KW-0560">Oxidoreductase</keyword>
<dbReference type="InterPro" id="IPR000889">
    <property type="entry name" value="Glutathione_peroxidase"/>
</dbReference>
<dbReference type="OrthoDB" id="9785502at2"/>
<evidence type="ECO:0000256" key="5">
    <source>
        <dbReference type="RuleBase" id="RU000499"/>
    </source>
</evidence>
<keyword evidence="7" id="KW-1185">Reference proteome</keyword>
<protein>
    <recommendedName>
        <fullName evidence="5">Glutathione peroxidase</fullName>
    </recommendedName>
</protein>
<dbReference type="PROSITE" id="PS00763">
    <property type="entry name" value="GLUTATHIONE_PEROXID_2"/>
    <property type="match status" value="1"/>
</dbReference>
<evidence type="ECO:0000313" key="6">
    <source>
        <dbReference type="EMBL" id="OKL50322.1"/>
    </source>
</evidence>
<proteinExistence type="inferred from homology"/>
<dbReference type="RefSeq" id="WP_075361148.1">
    <property type="nucleotide sequence ID" value="NZ_MPDM01000002.1"/>
</dbReference>
<accession>A0A1Q5PSA8</accession>
<dbReference type="FunFam" id="3.40.30.10:FF:000010">
    <property type="entry name" value="Glutathione peroxidase"/>
    <property type="match status" value="1"/>
</dbReference>
<dbReference type="PANTHER" id="PTHR11592:SF78">
    <property type="entry name" value="GLUTATHIONE PEROXIDASE"/>
    <property type="match status" value="1"/>
</dbReference>
<sequence length="163" mass="18441">MSNNQSFSDFTITLASGENFDMDTVKDRPILVVNTATKCGLTPQFDALEELWQEYRDQGLMILGFPCNQFGNQNPESDEETTEVCRMNHGVTFPLTKKVDVNGDDADPLFVWLRSQTKGLLGDKVKWNFTKFLVQRDGKTVKRFAPTTKPESLRKDIEAALAK</sequence>
<keyword evidence="2 5" id="KW-0575">Peroxidase</keyword>
<gene>
    <name evidence="6" type="ORF">BM477_02765</name>
</gene>
<dbReference type="InterPro" id="IPR029760">
    <property type="entry name" value="GPX_CS"/>
</dbReference>
<dbReference type="CDD" id="cd00340">
    <property type="entry name" value="GSH_Peroxidase"/>
    <property type="match status" value="1"/>
</dbReference>
<dbReference type="EMBL" id="MPDM01000002">
    <property type="protein sequence ID" value="OKL50322.1"/>
    <property type="molecule type" value="Genomic_DNA"/>
</dbReference>
<evidence type="ECO:0000256" key="1">
    <source>
        <dbReference type="ARBA" id="ARBA00006926"/>
    </source>
</evidence>
<dbReference type="PRINTS" id="PR01011">
    <property type="entry name" value="GLUTPROXDASE"/>
</dbReference>
<dbReference type="PROSITE" id="PS00460">
    <property type="entry name" value="GLUTATHIONE_PEROXID_1"/>
    <property type="match status" value="1"/>
</dbReference>
<evidence type="ECO:0000256" key="2">
    <source>
        <dbReference type="ARBA" id="ARBA00022559"/>
    </source>
</evidence>
<feature type="active site" evidence="4">
    <location>
        <position position="39"/>
    </location>
</feature>
<dbReference type="AlphaFoldDB" id="A0A1Q5PSA8"/>
<comment type="caution">
    <text evidence="6">The sequence shown here is derived from an EMBL/GenBank/DDBJ whole genome shotgun (WGS) entry which is preliminary data.</text>
</comment>
<dbReference type="PANTHER" id="PTHR11592">
    <property type="entry name" value="GLUTATHIONE PEROXIDASE"/>
    <property type="match status" value="1"/>
</dbReference>
<dbReference type="GO" id="GO:0004601">
    <property type="term" value="F:peroxidase activity"/>
    <property type="evidence" value="ECO:0007669"/>
    <property type="project" value="UniProtKB-KW"/>
</dbReference>